<dbReference type="FunFam" id="3.30.160.60:FF:000219">
    <property type="entry name" value="Zinc finger protein 276"/>
    <property type="match status" value="1"/>
</dbReference>
<dbReference type="GO" id="GO:0005634">
    <property type="term" value="C:nucleus"/>
    <property type="evidence" value="ECO:0007669"/>
    <property type="project" value="UniProtKB-SubCell"/>
</dbReference>
<dbReference type="InterPro" id="IPR036236">
    <property type="entry name" value="Znf_C2H2_sf"/>
</dbReference>
<evidence type="ECO:0000256" key="1">
    <source>
        <dbReference type="ARBA" id="ARBA00004123"/>
    </source>
</evidence>
<sequence>DHCMSTSTSAIPTTNGIISHVKEMLSSPEKVVPPVNTSEKPLQCELCDYRCRQKNALSWHMRKHPEAASQYRKYSNLNAD</sequence>
<dbReference type="AlphaFoldDB" id="A0A0B6Z1S7"/>
<evidence type="ECO:0000259" key="7">
    <source>
        <dbReference type="PROSITE" id="PS00028"/>
    </source>
</evidence>
<feature type="domain" description="C2H2-type" evidence="7">
    <location>
        <begin position="44"/>
        <end position="64"/>
    </location>
</feature>
<evidence type="ECO:0000256" key="6">
    <source>
        <dbReference type="ARBA" id="ARBA00023242"/>
    </source>
</evidence>
<keyword evidence="2" id="KW-0479">Metal-binding</keyword>
<feature type="non-terminal residue" evidence="8">
    <location>
        <position position="1"/>
    </location>
</feature>
<keyword evidence="4" id="KW-0863">Zinc-finger</keyword>
<dbReference type="GO" id="GO:0010468">
    <property type="term" value="P:regulation of gene expression"/>
    <property type="evidence" value="ECO:0007669"/>
    <property type="project" value="UniProtKB-ARBA"/>
</dbReference>
<dbReference type="SUPFAM" id="SSF57667">
    <property type="entry name" value="beta-beta-alpha zinc fingers"/>
    <property type="match status" value="1"/>
</dbReference>
<reference evidence="8" key="1">
    <citation type="submission" date="2014-12" db="EMBL/GenBank/DDBJ databases">
        <title>Insight into the proteome of Arion vulgaris.</title>
        <authorList>
            <person name="Aradska J."/>
            <person name="Bulat T."/>
            <person name="Smidak R."/>
            <person name="Sarate P."/>
            <person name="Gangsoo J."/>
            <person name="Sialana F."/>
            <person name="Bilban M."/>
            <person name="Lubec G."/>
        </authorList>
    </citation>
    <scope>NUCLEOTIDE SEQUENCE</scope>
    <source>
        <tissue evidence="8">Skin</tissue>
    </source>
</reference>
<evidence type="ECO:0000256" key="2">
    <source>
        <dbReference type="ARBA" id="ARBA00022723"/>
    </source>
</evidence>
<keyword evidence="5" id="KW-0862">Zinc</keyword>
<dbReference type="Pfam" id="PF23611">
    <property type="entry name" value="zf-C2H2_16"/>
    <property type="match status" value="1"/>
</dbReference>
<keyword evidence="6" id="KW-0539">Nucleus</keyword>
<dbReference type="PROSITE" id="PS00028">
    <property type="entry name" value="ZINC_FINGER_C2H2_1"/>
    <property type="match status" value="1"/>
</dbReference>
<protein>
    <recommendedName>
        <fullName evidence="7">C2H2-type domain-containing protein</fullName>
    </recommendedName>
</protein>
<dbReference type="EMBL" id="HACG01015588">
    <property type="protein sequence ID" value="CEK62453.1"/>
    <property type="molecule type" value="Transcribed_RNA"/>
</dbReference>
<comment type="subcellular location">
    <subcellularLocation>
        <location evidence="1">Nucleus</location>
    </subcellularLocation>
</comment>
<keyword evidence="3" id="KW-0677">Repeat</keyword>
<accession>A0A0B6Z1S7</accession>
<organism evidence="8">
    <name type="scientific">Arion vulgaris</name>
    <dbReference type="NCBI Taxonomy" id="1028688"/>
    <lineage>
        <taxon>Eukaryota</taxon>
        <taxon>Metazoa</taxon>
        <taxon>Spiralia</taxon>
        <taxon>Lophotrochozoa</taxon>
        <taxon>Mollusca</taxon>
        <taxon>Gastropoda</taxon>
        <taxon>Heterobranchia</taxon>
        <taxon>Euthyneura</taxon>
        <taxon>Panpulmonata</taxon>
        <taxon>Eupulmonata</taxon>
        <taxon>Stylommatophora</taxon>
        <taxon>Helicina</taxon>
        <taxon>Arionoidea</taxon>
        <taxon>Arionidae</taxon>
        <taxon>Arion</taxon>
    </lineage>
</organism>
<evidence type="ECO:0000256" key="5">
    <source>
        <dbReference type="ARBA" id="ARBA00022833"/>
    </source>
</evidence>
<dbReference type="Gene3D" id="3.30.160.60">
    <property type="entry name" value="Classic Zinc Finger"/>
    <property type="match status" value="1"/>
</dbReference>
<name>A0A0B6Z1S7_9EUPU</name>
<evidence type="ECO:0000256" key="4">
    <source>
        <dbReference type="ARBA" id="ARBA00022771"/>
    </source>
</evidence>
<proteinExistence type="predicted"/>
<evidence type="ECO:0000313" key="8">
    <source>
        <dbReference type="EMBL" id="CEK62453.1"/>
    </source>
</evidence>
<dbReference type="InterPro" id="IPR013087">
    <property type="entry name" value="Znf_C2H2_type"/>
</dbReference>
<dbReference type="InterPro" id="IPR056438">
    <property type="entry name" value="Znf-C2H2_CTCF"/>
</dbReference>
<gene>
    <name evidence="8" type="primary">ORF45205</name>
</gene>
<dbReference type="GO" id="GO:0008270">
    <property type="term" value="F:zinc ion binding"/>
    <property type="evidence" value="ECO:0007669"/>
    <property type="project" value="UniProtKB-KW"/>
</dbReference>
<evidence type="ECO:0000256" key="3">
    <source>
        <dbReference type="ARBA" id="ARBA00022737"/>
    </source>
</evidence>
<dbReference type="SMART" id="SM00355">
    <property type="entry name" value="ZnF_C2H2"/>
    <property type="match status" value="1"/>
</dbReference>